<feature type="transmembrane region" description="Helical" evidence="3">
    <location>
        <begin position="92"/>
        <end position="111"/>
    </location>
</feature>
<organism evidence="5 6">
    <name type="scientific">Noviherbaspirillum album</name>
    <dbReference type="NCBI Taxonomy" id="3080276"/>
    <lineage>
        <taxon>Bacteria</taxon>
        <taxon>Pseudomonadati</taxon>
        <taxon>Pseudomonadota</taxon>
        <taxon>Betaproteobacteria</taxon>
        <taxon>Burkholderiales</taxon>
        <taxon>Oxalobacteraceae</taxon>
        <taxon>Noviherbaspirillum</taxon>
    </lineage>
</organism>
<gene>
    <name evidence="5" type="ORF">RY831_30960</name>
</gene>
<keyword evidence="5" id="KW-0808">Transferase</keyword>
<keyword evidence="6" id="KW-1185">Reference proteome</keyword>
<evidence type="ECO:0000256" key="3">
    <source>
        <dbReference type="SAM" id="Phobius"/>
    </source>
</evidence>
<evidence type="ECO:0000256" key="2">
    <source>
        <dbReference type="ARBA" id="ARBA00034247"/>
    </source>
</evidence>
<evidence type="ECO:0000259" key="4">
    <source>
        <dbReference type="PROSITE" id="PS50887"/>
    </source>
</evidence>
<dbReference type="PANTHER" id="PTHR45138">
    <property type="entry name" value="REGULATORY COMPONENTS OF SENSORY TRANSDUCTION SYSTEM"/>
    <property type="match status" value="1"/>
</dbReference>
<dbReference type="InterPro" id="IPR029787">
    <property type="entry name" value="Nucleotide_cyclase"/>
</dbReference>
<comment type="catalytic activity">
    <reaction evidence="2">
        <text>2 GTP = 3',3'-c-di-GMP + 2 diphosphate</text>
        <dbReference type="Rhea" id="RHEA:24898"/>
        <dbReference type="ChEBI" id="CHEBI:33019"/>
        <dbReference type="ChEBI" id="CHEBI:37565"/>
        <dbReference type="ChEBI" id="CHEBI:58805"/>
        <dbReference type="EC" id="2.7.7.65"/>
    </reaction>
</comment>
<feature type="transmembrane region" description="Helical" evidence="3">
    <location>
        <begin position="123"/>
        <end position="139"/>
    </location>
</feature>
<dbReference type="Gene3D" id="3.30.70.270">
    <property type="match status" value="1"/>
</dbReference>
<name>A0ABU6JIP9_9BURK</name>
<evidence type="ECO:0000313" key="5">
    <source>
        <dbReference type="EMBL" id="MEC4723562.1"/>
    </source>
</evidence>
<keyword evidence="3" id="KW-0472">Membrane</keyword>
<evidence type="ECO:0000256" key="1">
    <source>
        <dbReference type="ARBA" id="ARBA00012528"/>
    </source>
</evidence>
<dbReference type="NCBIfam" id="TIGR00254">
    <property type="entry name" value="GGDEF"/>
    <property type="match status" value="1"/>
</dbReference>
<dbReference type="InterPro" id="IPR043128">
    <property type="entry name" value="Rev_trsase/Diguanyl_cyclase"/>
</dbReference>
<feature type="transmembrane region" description="Helical" evidence="3">
    <location>
        <begin position="6"/>
        <end position="24"/>
    </location>
</feature>
<dbReference type="SUPFAM" id="SSF55073">
    <property type="entry name" value="Nucleotide cyclase"/>
    <property type="match status" value="1"/>
</dbReference>
<dbReference type="Pfam" id="PF00990">
    <property type="entry name" value="GGDEF"/>
    <property type="match status" value="1"/>
</dbReference>
<keyword evidence="3" id="KW-0812">Transmembrane</keyword>
<sequence length="388" mass="42731">MLSTQQVFLIASLLCFVTFLVLFSFRENGVKGIRQIILATVLGMAGNILYAYGRELSPFFAYEVANGVYAAASAVVLAGYRRLFKRPGHTRILAIAVVGLTVAIGYFHYVYDSFLARTAIASLYQAGIAGAIGYTLLRARGEWRRPYYPKLFILAMCSLIAAGHLVRVLRQAFVDNPPTSLLEPSGWNVFVLSAGAFALPVLAFGALLIAHRRIVLLAEHAANHDYLTGAWSRRAFFDLGNREILRAARTGKPMALLLIDMDNFKPVNDTHGHAAGDRVLKEFVHEILQELRSIDSLCRMGGDEFAVLMPETDQTGAVTVANRLRTRAERCHQFFSGVTVSIGVATLQAEDTLNSLVTRADSALYKAKEKGRNQVSLEHGHLLQPYPT</sequence>
<dbReference type="PROSITE" id="PS50887">
    <property type="entry name" value="GGDEF"/>
    <property type="match status" value="1"/>
</dbReference>
<dbReference type="RefSeq" id="WP_326510175.1">
    <property type="nucleotide sequence ID" value="NZ_JAWIIV010000060.1"/>
</dbReference>
<proteinExistence type="predicted"/>
<dbReference type="EC" id="2.7.7.65" evidence="1"/>
<dbReference type="EMBL" id="JAWIIV010000060">
    <property type="protein sequence ID" value="MEC4723562.1"/>
    <property type="molecule type" value="Genomic_DNA"/>
</dbReference>
<dbReference type="PANTHER" id="PTHR45138:SF9">
    <property type="entry name" value="DIGUANYLATE CYCLASE DGCM-RELATED"/>
    <property type="match status" value="1"/>
</dbReference>
<feature type="transmembrane region" description="Helical" evidence="3">
    <location>
        <begin position="59"/>
        <end position="80"/>
    </location>
</feature>
<feature type="domain" description="GGDEF" evidence="4">
    <location>
        <begin position="252"/>
        <end position="380"/>
    </location>
</feature>
<dbReference type="GO" id="GO:0052621">
    <property type="term" value="F:diguanylate cyclase activity"/>
    <property type="evidence" value="ECO:0007669"/>
    <property type="project" value="UniProtKB-EC"/>
</dbReference>
<accession>A0ABU6JIP9</accession>
<dbReference type="CDD" id="cd01949">
    <property type="entry name" value="GGDEF"/>
    <property type="match status" value="1"/>
</dbReference>
<comment type="caution">
    <text evidence="5">The sequence shown here is derived from an EMBL/GenBank/DDBJ whole genome shotgun (WGS) entry which is preliminary data.</text>
</comment>
<evidence type="ECO:0000313" key="6">
    <source>
        <dbReference type="Proteomes" id="UP001352263"/>
    </source>
</evidence>
<feature type="transmembrane region" description="Helical" evidence="3">
    <location>
        <begin position="36"/>
        <end position="53"/>
    </location>
</feature>
<keyword evidence="3" id="KW-1133">Transmembrane helix</keyword>
<keyword evidence="5" id="KW-0548">Nucleotidyltransferase</keyword>
<protein>
    <recommendedName>
        <fullName evidence="1">diguanylate cyclase</fullName>
        <ecNumber evidence="1">2.7.7.65</ecNumber>
    </recommendedName>
</protein>
<dbReference type="Proteomes" id="UP001352263">
    <property type="component" value="Unassembled WGS sequence"/>
</dbReference>
<reference evidence="5 6" key="1">
    <citation type="submission" date="2023-10" db="EMBL/GenBank/DDBJ databases">
        <title>Noviherbaspirillum sp. CPCC 100848 genome assembly.</title>
        <authorList>
            <person name="Li X.Y."/>
            <person name="Fang X.M."/>
        </authorList>
    </citation>
    <scope>NUCLEOTIDE SEQUENCE [LARGE SCALE GENOMIC DNA]</scope>
    <source>
        <strain evidence="5 6">CPCC 100848</strain>
    </source>
</reference>
<dbReference type="SMART" id="SM00267">
    <property type="entry name" value="GGDEF"/>
    <property type="match status" value="1"/>
</dbReference>
<dbReference type="InterPro" id="IPR000160">
    <property type="entry name" value="GGDEF_dom"/>
</dbReference>
<feature type="transmembrane region" description="Helical" evidence="3">
    <location>
        <begin position="151"/>
        <end position="169"/>
    </location>
</feature>
<dbReference type="InterPro" id="IPR050469">
    <property type="entry name" value="Diguanylate_Cyclase"/>
</dbReference>
<feature type="transmembrane region" description="Helical" evidence="3">
    <location>
        <begin position="189"/>
        <end position="210"/>
    </location>
</feature>